<dbReference type="RefSeq" id="WP_014263541.1">
    <property type="nucleotide sequence ID" value="NC_016631.1"/>
</dbReference>
<dbReference type="KEGG" id="gma:AciX8_0302"/>
<protein>
    <recommendedName>
        <fullName evidence="2">N-terminal domain-containing protein</fullName>
    </recommendedName>
</protein>
<dbReference type="Proteomes" id="UP000007113">
    <property type="component" value="Chromosome"/>
</dbReference>
<dbReference type="OrthoDB" id="9803716at2"/>
<evidence type="ECO:0000259" key="2">
    <source>
        <dbReference type="Pfam" id="PF08401"/>
    </source>
</evidence>
<dbReference type="InterPro" id="IPR013610">
    <property type="entry name" value="ArdC_N"/>
</dbReference>
<evidence type="ECO:0000313" key="3">
    <source>
        <dbReference type="EMBL" id="AEU34657.1"/>
    </source>
</evidence>
<feature type="compositionally biased region" description="Low complexity" evidence="1">
    <location>
        <begin position="1"/>
        <end position="26"/>
    </location>
</feature>
<feature type="compositionally biased region" description="Basic and acidic residues" evidence="1">
    <location>
        <begin position="31"/>
        <end position="40"/>
    </location>
</feature>
<dbReference type="STRING" id="682795.AciX8_0302"/>
<evidence type="ECO:0000313" key="4">
    <source>
        <dbReference type="Proteomes" id="UP000007113"/>
    </source>
</evidence>
<proteinExistence type="predicted"/>
<evidence type="ECO:0000256" key="1">
    <source>
        <dbReference type="SAM" id="MobiDB-lite"/>
    </source>
</evidence>
<accession>G8P0P9</accession>
<name>G8P0P9_GRAMM</name>
<dbReference type="HOGENOM" id="CLU_012069_0_2_0"/>
<organism evidence="3 4">
    <name type="scientific">Granulicella mallensis (strain ATCC BAA-1857 / DSM 23137 / MP5ACTX8)</name>
    <dbReference type="NCBI Taxonomy" id="682795"/>
    <lineage>
        <taxon>Bacteria</taxon>
        <taxon>Pseudomonadati</taxon>
        <taxon>Acidobacteriota</taxon>
        <taxon>Terriglobia</taxon>
        <taxon>Terriglobales</taxon>
        <taxon>Acidobacteriaceae</taxon>
        <taxon>Granulicella</taxon>
    </lineage>
</organism>
<dbReference type="AlphaFoldDB" id="G8P0P9"/>
<reference evidence="3 4" key="1">
    <citation type="submission" date="2011-11" db="EMBL/GenBank/DDBJ databases">
        <title>Complete sequence of Granulicella mallensis MP5ACTX8.</title>
        <authorList>
            <consortium name="US DOE Joint Genome Institute"/>
            <person name="Lucas S."/>
            <person name="Copeland A."/>
            <person name="Lapidus A."/>
            <person name="Cheng J.-F."/>
            <person name="Goodwin L."/>
            <person name="Pitluck S."/>
            <person name="Peters L."/>
            <person name="Lu M."/>
            <person name="Detter J.C."/>
            <person name="Han C."/>
            <person name="Tapia R."/>
            <person name="Land M."/>
            <person name="Hauser L."/>
            <person name="Kyrpides N."/>
            <person name="Ivanova N."/>
            <person name="Mikhailova N."/>
            <person name="Pagani I."/>
            <person name="Rawat S."/>
            <person name="Mannisto M."/>
            <person name="Haggblom M."/>
            <person name="Woyke T."/>
        </authorList>
    </citation>
    <scope>NUCLEOTIDE SEQUENCE [LARGE SCALE GENOMIC DNA]</scope>
    <source>
        <strain evidence="4">ATCC BAA-1857 / DSM 23137 / MP5ACTX8</strain>
    </source>
</reference>
<dbReference type="Pfam" id="PF08401">
    <property type="entry name" value="ArdcN"/>
    <property type="match status" value="1"/>
</dbReference>
<dbReference type="GO" id="GO:0003697">
    <property type="term" value="F:single-stranded DNA binding"/>
    <property type="evidence" value="ECO:0007669"/>
    <property type="project" value="InterPro"/>
</dbReference>
<dbReference type="EMBL" id="CP003130">
    <property type="protein sequence ID" value="AEU34657.1"/>
    <property type="molecule type" value="Genomic_DNA"/>
</dbReference>
<dbReference type="eggNOG" id="COG4227">
    <property type="taxonomic scope" value="Bacteria"/>
</dbReference>
<feature type="region of interest" description="Disordered" evidence="1">
    <location>
        <begin position="1"/>
        <end position="46"/>
    </location>
</feature>
<sequence>MEYHSNHNSNSASTASNGTANTVATTRRNRRSTENPERQQQKPQTAKEAIAANVKCLIEQLEAGHSDALTAYLNAMSRFHSYSFGNVLEIARQRPTATKVAGMYAWNQLGRRVKKGEKGIRILAPIIGFKRKSDAEAEKDITKQNTRVLVGFRNAYVWDLEQTDGPDLPQMEHVQGDAGENYDRLLAFIEKQGIELVFTEKIAPALGVSYGGRIAILPGQSKAETFATLVHELAHELLMHSIRRTTTTKTVRETEAEAIAFVVGKAIGLQTGNASASYIALYHGNASLLVESLEVVQQTSAVILAALESSATAETMPDAELARVA</sequence>
<feature type="domain" description="N-terminal" evidence="2">
    <location>
        <begin position="57"/>
        <end position="156"/>
    </location>
</feature>
<gene>
    <name evidence="3" type="ordered locus">AciX8_0302</name>
</gene>
<keyword evidence="4" id="KW-1185">Reference proteome</keyword>